<keyword evidence="4" id="KW-1185">Reference proteome</keyword>
<feature type="domain" description="Enoyl reductase (ER)" evidence="2">
    <location>
        <begin position="37"/>
        <end position="373"/>
    </location>
</feature>
<gene>
    <name evidence="3" type="ORF">CMQ_3617</name>
</gene>
<accession>F0XAU4</accession>
<dbReference type="PANTHER" id="PTHR11695:SF294">
    <property type="entry name" value="RETICULON-4-INTERACTING PROTEIN 1, MITOCHONDRIAL"/>
    <property type="match status" value="1"/>
</dbReference>
<feature type="region of interest" description="Disordered" evidence="1">
    <location>
        <begin position="1"/>
        <end position="24"/>
    </location>
</feature>
<name>F0XAU4_GROCL</name>
<sequence length="379" mass="39881">MSQEPQETTATTARSSGTGSPVPETMQAWVYESAKGGMEHRMRLVSDYPVPETFRLLKPGSDAIVVCVLAAAVNPVDYKIPELPVVGRFLPRRPATPASDFCGRVVAATAPGFVPGQLVAGKTNNMAQHGALAQYVLAQSSGCVVVPEGVDVDQAASIGICGPTAWNALVPQLKAVQAKSESLPAGAGAPIPCVFINGGSGGVGCFAIQIAKAQGYHVTTTCSTRNVEFCRSLGADVVIDYSSTSVADTLAAQSATSQAQHPFDLAVDLVGAPFALYKAADSCLVQNGRYVQVAVSSITEALWINVLPSFLGGGHHARPVLMNDNDPAAERLVLDLIAQRKIKVPIEEVVSFDDAPRAYTMLKTHRTRGKIIVRVAQDD</sequence>
<dbReference type="SUPFAM" id="SSF51735">
    <property type="entry name" value="NAD(P)-binding Rossmann-fold domains"/>
    <property type="match status" value="1"/>
</dbReference>
<evidence type="ECO:0000313" key="3">
    <source>
        <dbReference type="EMBL" id="EFX05548.1"/>
    </source>
</evidence>
<dbReference type="OrthoDB" id="201656at2759"/>
<dbReference type="eggNOG" id="KOG1198">
    <property type="taxonomic scope" value="Eukaryota"/>
</dbReference>
<evidence type="ECO:0000259" key="2">
    <source>
        <dbReference type="SMART" id="SM00829"/>
    </source>
</evidence>
<dbReference type="Gene3D" id="3.90.180.10">
    <property type="entry name" value="Medium-chain alcohol dehydrogenases, catalytic domain"/>
    <property type="match status" value="1"/>
</dbReference>
<dbReference type="HOGENOM" id="CLU_026673_3_3_1"/>
<dbReference type="InterPro" id="IPR036291">
    <property type="entry name" value="NAD(P)-bd_dom_sf"/>
</dbReference>
<dbReference type="InterPro" id="IPR011032">
    <property type="entry name" value="GroES-like_sf"/>
</dbReference>
<dbReference type="EMBL" id="GL629735">
    <property type="protein sequence ID" value="EFX05548.1"/>
    <property type="molecule type" value="Genomic_DNA"/>
</dbReference>
<dbReference type="GeneID" id="25976737"/>
<reference evidence="3 4" key="1">
    <citation type="journal article" date="2011" name="Proc. Natl. Acad. Sci. U.S.A.">
        <title>Genome and transcriptome analyses of the mountain pine beetle-fungal symbiont Grosmannia clavigera, a lodgepole pine pathogen.</title>
        <authorList>
            <person name="DiGuistini S."/>
            <person name="Wang Y."/>
            <person name="Liao N.Y."/>
            <person name="Taylor G."/>
            <person name="Tanguay P."/>
            <person name="Feau N."/>
            <person name="Henrissat B."/>
            <person name="Chan S.K."/>
            <person name="Hesse-Orce U."/>
            <person name="Alamouti S.M."/>
            <person name="Tsui C.K.M."/>
            <person name="Docking R.T."/>
            <person name="Levasseur A."/>
            <person name="Haridas S."/>
            <person name="Robertson G."/>
            <person name="Birol I."/>
            <person name="Holt R.A."/>
            <person name="Marra M.A."/>
            <person name="Hamelin R.C."/>
            <person name="Hirst M."/>
            <person name="Jones S.J.M."/>
            <person name="Bohlmann J."/>
            <person name="Breuil C."/>
        </authorList>
    </citation>
    <scope>NUCLEOTIDE SEQUENCE [LARGE SCALE GENOMIC DNA]</scope>
    <source>
        <strain evidence="4">kw1407 / UAMH 11150</strain>
    </source>
</reference>
<dbReference type="STRING" id="655863.F0XAU4"/>
<dbReference type="Pfam" id="PF08240">
    <property type="entry name" value="ADH_N"/>
    <property type="match status" value="1"/>
</dbReference>
<dbReference type="CDD" id="cd08267">
    <property type="entry name" value="MDR1"/>
    <property type="match status" value="1"/>
</dbReference>
<protein>
    <submittedName>
        <fullName evidence="3">Zinc alcohol dehydrogenase</fullName>
    </submittedName>
</protein>
<proteinExistence type="predicted"/>
<dbReference type="Gene3D" id="3.40.50.720">
    <property type="entry name" value="NAD(P)-binding Rossmann-like Domain"/>
    <property type="match status" value="1"/>
</dbReference>
<dbReference type="PANTHER" id="PTHR11695">
    <property type="entry name" value="ALCOHOL DEHYDROGENASE RELATED"/>
    <property type="match status" value="1"/>
</dbReference>
<dbReference type="SUPFAM" id="SSF50129">
    <property type="entry name" value="GroES-like"/>
    <property type="match status" value="1"/>
</dbReference>
<dbReference type="GO" id="GO:0005739">
    <property type="term" value="C:mitochondrion"/>
    <property type="evidence" value="ECO:0007669"/>
    <property type="project" value="TreeGrafter"/>
</dbReference>
<organism evidence="4">
    <name type="scientific">Grosmannia clavigera (strain kw1407 / UAMH 11150)</name>
    <name type="common">Blue stain fungus</name>
    <name type="synonym">Graphiocladiella clavigera</name>
    <dbReference type="NCBI Taxonomy" id="655863"/>
    <lineage>
        <taxon>Eukaryota</taxon>
        <taxon>Fungi</taxon>
        <taxon>Dikarya</taxon>
        <taxon>Ascomycota</taxon>
        <taxon>Pezizomycotina</taxon>
        <taxon>Sordariomycetes</taxon>
        <taxon>Sordariomycetidae</taxon>
        <taxon>Ophiostomatales</taxon>
        <taxon>Ophiostomataceae</taxon>
        <taxon>Leptographium</taxon>
    </lineage>
</organism>
<dbReference type="InParanoid" id="F0XAU4"/>
<dbReference type="SMART" id="SM00829">
    <property type="entry name" value="PKS_ER"/>
    <property type="match status" value="1"/>
</dbReference>
<dbReference type="Proteomes" id="UP000007796">
    <property type="component" value="Unassembled WGS sequence"/>
</dbReference>
<dbReference type="GO" id="GO:0016491">
    <property type="term" value="F:oxidoreductase activity"/>
    <property type="evidence" value="ECO:0007669"/>
    <property type="project" value="InterPro"/>
</dbReference>
<dbReference type="Pfam" id="PF13602">
    <property type="entry name" value="ADH_zinc_N_2"/>
    <property type="match status" value="1"/>
</dbReference>
<dbReference type="InterPro" id="IPR050700">
    <property type="entry name" value="YIM1/Zinc_Alcohol_DH_Fams"/>
</dbReference>
<dbReference type="InterPro" id="IPR013154">
    <property type="entry name" value="ADH-like_N"/>
</dbReference>
<feature type="compositionally biased region" description="Low complexity" evidence="1">
    <location>
        <begin position="8"/>
        <end position="20"/>
    </location>
</feature>
<dbReference type="RefSeq" id="XP_014175030.1">
    <property type="nucleotide sequence ID" value="XM_014319555.1"/>
</dbReference>
<evidence type="ECO:0000256" key="1">
    <source>
        <dbReference type="SAM" id="MobiDB-lite"/>
    </source>
</evidence>
<evidence type="ECO:0000313" key="4">
    <source>
        <dbReference type="Proteomes" id="UP000007796"/>
    </source>
</evidence>
<dbReference type="InterPro" id="IPR020843">
    <property type="entry name" value="ER"/>
</dbReference>
<dbReference type="AlphaFoldDB" id="F0XAU4"/>